<name>A0A916STR1_9HYPH</name>
<reference evidence="1" key="2">
    <citation type="submission" date="2020-09" db="EMBL/GenBank/DDBJ databases">
        <authorList>
            <person name="Sun Q."/>
            <person name="Zhou Y."/>
        </authorList>
    </citation>
    <scope>NUCLEOTIDE SEQUENCE</scope>
    <source>
        <strain evidence="1">CGMCC 1.15082</strain>
    </source>
</reference>
<evidence type="ECO:0000313" key="1">
    <source>
        <dbReference type="EMBL" id="GGB13172.1"/>
    </source>
</evidence>
<sequence length="118" mass="13442">MIETIDHPYKRLRKLGTFSAIRKRLTASQRKKVLPFGSVEPKSSRQSMEEIIRYRYVASLLEPSVPRQTDTSQSGDFLATKASGSTAAHLRQANRFWRSALATLADEIRQRLSGRHAR</sequence>
<organism evidence="1 2">
    <name type="scientific">Brucella endophytica</name>
    <dbReference type="NCBI Taxonomy" id="1963359"/>
    <lineage>
        <taxon>Bacteria</taxon>
        <taxon>Pseudomonadati</taxon>
        <taxon>Pseudomonadota</taxon>
        <taxon>Alphaproteobacteria</taxon>
        <taxon>Hyphomicrobiales</taxon>
        <taxon>Brucellaceae</taxon>
        <taxon>Brucella/Ochrobactrum group</taxon>
        <taxon>Brucella</taxon>
    </lineage>
</organism>
<reference evidence="1" key="1">
    <citation type="journal article" date="2014" name="Int. J. Syst. Evol. Microbiol.">
        <title>Complete genome sequence of Corynebacterium casei LMG S-19264T (=DSM 44701T), isolated from a smear-ripened cheese.</title>
        <authorList>
            <consortium name="US DOE Joint Genome Institute (JGI-PGF)"/>
            <person name="Walter F."/>
            <person name="Albersmeier A."/>
            <person name="Kalinowski J."/>
            <person name="Ruckert C."/>
        </authorList>
    </citation>
    <scope>NUCLEOTIDE SEQUENCE</scope>
    <source>
        <strain evidence="1">CGMCC 1.15082</strain>
    </source>
</reference>
<gene>
    <name evidence="1" type="ORF">GCM10011491_46160</name>
</gene>
<dbReference type="EMBL" id="BMHH01000045">
    <property type="protein sequence ID" value="GGB13172.1"/>
    <property type="molecule type" value="Genomic_DNA"/>
</dbReference>
<keyword evidence="2" id="KW-1185">Reference proteome</keyword>
<accession>A0A916STR1</accession>
<protein>
    <submittedName>
        <fullName evidence="1">Uncharacterized protein</fullName>
    </submittedName>
</protein>
<dbReference type="AlphaFoldDB" id="A0A916STR1"/>
<evidence type="ECO:0000313" key="2">
    <source>
        <dbReference type="Proteomes" id="UP000646478"/>
    </source>
</evidence>
<proteinExistence type="predicted"/>
<comment type="caution">
    <text evidence="1">The sequence shown here is derived from an EMBL/GenBank/DDBJ whole genome shotgun (WGS) entry which is preliminary data.</text>
</comment>
<dbReference type="Proteomes" id="UP000646478">
    <property type="component" value="Unassembled WGS sequence"/>
</dbReference>